<reference evidence="1" key="1">
    <citation type="journal article" date="2015" name="Nature">
        <title>Complex archaea that bridge the gap between prokaryotes and eukaryotes.</title>
        <authorList>
            <person name="Spang A."/>
            <person name="Saw J.H."/>
            <person name="Jorgensen S.L."/>
            <person name="Zaremba-Niedzwiedzka K."/>
            <person name="Martijn J."/>
            <person name="Lind A.E."/>
            <person name="van Eijk R."/>
            <person name="Schleper C."/>
            <person name="Guy L."/>
            <person name="Ettema T.J."/>
        </authorList>
    </citation>
    <scope>NUCLEOTIDE SEQUENCE</scope>
</reference>
<sequence length="69" mass="7758">MSIPTEKPVDRVSVSLSDADFKRVLGESMKEVLNAEYRGRIEILDITTMLDDERDGWIVDALFIPSDAS</sequence>
<organism evidence="1">
    <name type="scientific">marine sediment metagenome</name>
    <dbReference type="NCBI Taxonomy" id="412755"/>
    <lineage>
        <taxon>unclassified sequences</taxon>
        <taxon>metagenomes</taxon>
        <taxon>ecological metagenomes</taxon>
    </lineage>
</organism>
<accession>A0A0F9FUA8</accession>
<dbReference type="AlphaFoldDB" id="A0A0F9FUA8"/>
<proteinExistence type="predicted"/>
<dbReference type="EMBL" id="LAZR01020176">
    <property type="protein sequence ID" value="KKL89833.1"/>
    <property type="molecule type" value="Genomic_DNA"/>
</dbReference>
<comment type="caution">
    <text evidence="1">The sequence shown here is derived from an EMBL/GenBank/DDBJ whole genome shotgun (WGS) entry which is preliminary data.</text>
</comment>
<protein>
    <submittedName>
        <fullName evidence="1">Uncharacterized protein</fullName>
    </submittedName>
</protein>
<name>A0A0F9FUA8_9ZZZZ</name>
<evidence type="ECO:0000313" key="1">
    <source>
        <dbReference type="EMBL" id="KKL89833.1"/>
    </source>
</evidence>
<gene>
    <name evidence="1" type="ORF">LCGC14_1910780</name>
</gene>